<dbReference type="AlphaFoldDB" id="A0A6A3P3D7"/>
<feature type="compositionally biased region" description="Low complexity" evidence="1">
    <location>
        <begin position="12"/>
        <end position="28"/>
    </location>
</feature>
<organism evidence="3 5">
    <name type="scientific">Phytophthora rubi</name>
    <dbReference type="NCBI Taxonomy" id="129364"/>
    <lineage>
        <taxon>Eukaryota</taxon>
        <taxon>Sar</taxon>
        <taxon>Stramenopiles</taxon>
        <taxon>Oomycota</taxon>
        <taxon>Peronosporomycetes</taxon>
        <taxon>Peronosporales</taxon>
        <taxon>Peronosporaceae</taxon>
        <taxon>Phytophthora</taxon>
    </lineage>
</organism>
<dbReference type="OrthoDB" id="10397607at2759"/>
<sequence length="98" mass="10157">MPVDVPSGAPIAAAASNPSTNSKTTKPTLSTTLGHLAVWSLFQQQQQNRNVAVEKDANPAASLRTLSCGGRSCNAAATSRSAMAPRPARVAVAWRGTR</sequence>
<accession>A0A6A3P3D7</accession>
<feature type="region of interest" description="Disordered" evidence="1">
    <location>
        <begin position="1"/>
        <end position="28"/>
    </location>
</feature>
<evidence type="ECO:0000313" key="6">
    <source>
        <dbReference type="Proteomes" id="UP000434957"/>
    </source>
</evidence>
<evidence type="ECO:0000313" key="5">
    <source>
        <dbReference type="Proteomes" id="UP000429607"/>
    </source>
</evidence>
<evidence type="ECO:0000313" key="2">
    <source>
        <dbReference type="EMBL" id="KAE9044057.1"/>
    </source>
</evidence>
<dbReference type="EMBL" id="QXFV01000110">
    <property type="protein sequence ID" value="KAE9049739.1"/>
    <property type="molecule type" value="Genomic_DNA"/>
</dbReference>
<reference evidence="5 7" key="1">
    <citation type="submission" date="2018-09" db="EMBL/GenBank/DDBJ databases">
        <title>Genomic investigation of the strawberry pathogen Phytophthora fragariae indicates pathogenicity is determined by transcriptional variation in three key races.</title>
        <authorList>
            <person name="Adams T.M."/>
            <person name="Armitage A.D."/>
            <person name="Sobczyk M.K."/>
            <person name="Bates H.J."/>
            <person name="Dunwell J.M."/>
            <person name="Nellist C.F."/>
            <person name="Harrison R.J."/>
        </authorList>
    </citation>
    <scope>NUCLEOTIDE SEQUENCE [LARGE SCALE GENOMIC DNA]</scope>
    <source>
        <strain evidence="3 5">SCRP249</strain>
        <strain evidence="2 7">SCRP324</strain>
        <strain evidence="4 6">SCRP333</strain>
    </source>
</reference>
<comment type="caution">
    <text evidence="3">The sequence shown here is derived from an EMBL/GenBank/DDBJ whole genome shotgun (WGS) entry which is preliminary data.</text>
</comment>
<gene>
    <name evidence="3" type="ORF">PR001_g3034</name>
    <name evidence="2" type="ORF">PR002_g3015</name>
    <name evidence="4" type="ORF">PR003_g4401</name>
</gene>
<dbReference type="EMBL" id="QXFU01000106">
    <property type="protein sequence ID" value="KAE9044057.1"/>
    <property type="molecule type" value="Genomic_DNA"/>
</dbReference>
<dbReference type="Proteomes" id="UP000435112">
    <property type="component" value="Unassembled WGS sequence"/>
</dbReference>
<evidence type="ECO:0000256" key="1">
    <source>
        <dbReference type="SAM" id="MobiDB-lite"/>
    </source>
</evidence>
<evidence type="ECO:0000313" key="7">
    <source>
        <dbReference type="Proteomes" id="UP000435112"/>
    </source>
</evidence>
<dbReference type="Proteomes" id="UP000429607">
    <property type="component" value="Unassembled WGS sequence"/>
</dbReference>
<evidence type="ECO:0000313" key="3">
    <source>
        <dbReference type="EMBL" id="KAE9049739.1"/>
    </source>
</evidence>
<dbReference type="Proteomes" id="UP000434957">
    <property type="component" value="Unassembled WGS sequence"/>
</dbReference>
<dbReference type="EMBL" id="QXFT01000166">
    <property type="protein sequence ID" value="KAE9352408.1"/>
    <property type="molecule type" value="Genomic_DNA"/>
</dbReference>
<name>A0A6A3P3D7_9STRA</name>
<protein>
    <submittedName>
        <fullName evidence="3">Uncharacterized protein</fullName>
    </submittedName>
</protein>
<evidence type="ECO:0000313" key="4">
    <source>
        <dbReference type="EMBL" id="KAE9352408.1"/>
    </source>
</evidence>
<proteinExistence type="predicted"/>
<keyword evidence="6" id="KW-1185">Reference proteome</keyword>